<feature type="domain" description="Guanylate cyclase" evidence="7">
    <location>
        <begin position="456"/>
        <end position="588"/>
    </location>
</feature>
<dbReference type="Gene3D" id="3.30.70.1230">
    <property type="entry name" value="Nucleotide cyclase"/>
    <property type="match status" value="1"/>
</dbReference>
<dbReference type="PANTHER" id="PTHR43081">
    <property type="entry name" value="ADENYLATE CYCLASE, TERMINAL-DIFFERENTIATION SPECIFIC-RELATED"/>
    <property type="match status" value="1"/>
</dbReference>
<evidence type="ECO:0000259" key="8">
    <source>
        <dbReference type="PROSITE" id="PS50885"/>
    </source>
</evidence>
<gene>
    <name evidence="9" type="ORF">DS843_15395</name>
</gene>
<evidence type="ECO:0000256" key="3">
    <source>
        <dbReference type="ARBA" id="ARBA00022692"/>
    </source>
</evidence>
<evidence type="ECO:0000313" key="10">
    <source>
        <dbReference type="Proteomes" id="UP000480854"/>
    </source>
</evidence>
<dbReference type="AlphaFoldDB" id="A0A9W7TX32"/>
<dbReference type="CDD" id="cd07302">
    <property type="entry name" value="CHD"/>
    <property type="match status" value="1"/>
</dbReference>
<dbReference type="GO" id="GO:0035556">
    <property type="term" value="P:intracellular signal transduction"/>
    <property type="evidence" value="ECO:0007669"/>
    <property type="project" value="InterPro"/>
</dbReference>
<dbReference type="SUPFAM" id="SSF55073">
    <property type="entry name" value="Nucleotide cyclase"/>
    <property type="match status" value="1"/>
</dbReference>
<dbReference type="CDD" id="cd06225">
    <property type="entry name" value="HAMP"/>
    <property type="match status" value="1"/>
</dbReference>
<dbReference type="InterPro" id="IPR003660">
    <property type="entry name" value="HAMP_dom"/>
</dbReference>
<dbReference type="InterPro" id="IPR001054">
    <property type="entry name" value="A/G_cyclase"/>
</dbReference>
<protein>
    <submittedName>
        <fullName evidence="9">HAMP domain-containing protein</fullName>
    </submittedName>
</protein>
<dbReference type="GO" id="GO:0004016">
    <property type="term" value="F:adenylate cyclase activity"/>
    <property type="evidence" value="ECO:0007669"/>
    <property type="project" value="UniProtKB-ARBA"/>
</dbReference>
<keyword evidence="10" id="KW-1185">Reference proteome</keyword>
<keyword evidence="4 6" id="KW-1133">Transmembrane helix</keyword>
<proteinExistence type="predicted"/>
<comment type="subcellular location">
    <subcellularLocation>
        <location evidence="1">Cell membrane</location>
        <topology evidence="1">Multi-pass membrane protein</topology>
    </subcellularLocation>
</comment>
<name>A0A9W7TX32_9PROT</name>
<keyword evidence="3 6" id="KW-0812">Transmembrane</keyword>
<dbReference type="InterPro" id="IPR033479">
    <property type="entry name" value="dCache_1"/>
</dbReference>
<feature type="domain" description="HAMP" evidence="8">
    <location>
        <begin position="376"/>
        <end position="429"/>
    </location>
</feature>
<sequence length="717" mass="77286">MSQPPYRPPYRIRLRVGIALAFLMTTVPPIAVMLSYLYHENSRTALEVASQSIGRTTQTVTNDLHGLVSPVARVAEAMAGFGRIDRNGLRRIESLRYFSGALATMPQLASLYVGFAGDGAFFQMVRLAPEGGHFGPADPPPESALALRMQDASSGRFADSYFYLRSWGQVTGVERAEATEDPRTAPWYEAAHRSGAPVMSDAFVLPATRRPVVTVSYRMATDDGVPIGAIGADVALDALAARLDALRIGPSGAVFVIDGHGRVICHNRAELLVDDEGTATALHRAESFPDPVLAGAVERRKAGAGDRFIAPLGPQGRDYIVEFATLTDGVGAGWTVGVAVEVDEFVGSIRSATYRIVVIGGGLLAVSVLLLLWLSHRLTRPMRDIVAETNRIRQFDLNGRFAVRTRVQEVAELAGAVETMKGGLRRFGAYVPKALVRDIIVTGDGGDLGGETRSLSILFSDIAGFTATSEAMPPQQVLDRLTTYFERMTACIHGHGGTVDKFIGDAIMAFWNAPRPDPDHAERACLAALGCLSVNHAINEACLAAGTPPMPTRFGLHLGEVVVGNVGSSDRMQYTALGSHVNLASRIEGLNKVYGTSILVTGAVERAVRGRFLFRPVDLAVPSGLSAPIELFELVGSLDPHSAFARPSETHDLCRQWHVAVSLYRSRRWSAALELLHPLADEPEVAALARIYIARCERLIADPPGDGWDPAEHFKTK</sequence>
<dbReference type="Gene3D" id="3.30.450.20">
    <property type="entry name" value="PAS domain"/>
    <property type="match status" value="2"/>
</dbReference>
<organism evidence="9 10">
    <name type="scientific">Roseomonas genomospecies 6</name>
    <dbReference type="NCBI Taxonomy" id="214106"/>
    <lineage>
        <taxon>Bacteria</taxon>
        <taxon>Pseudomonadati</taxon>
        <taxon>Pseudomonadota</taxon>
        <taxon>Alphaproteobacteria</taxon>
        <taxon>Acetobacterales</taxon>
        <taxon>Roseomonadaceae</taxon>
        <taxon>Roseomonas</taxon>
    </lineage>
</organism>
<dbReference type="OrthoDB" id="9762462at2"/>
<keyword evidence="2" id="KW-1003">Cell membrane</keyword>
<dbReference type="Proteomes" id="UP000480854">
    <property type="component" value="Unassembled WGS sequence"/>
</dbReference>
<dbReference type="InterPro" id="IPR050697">
    <property type="entry name" value="Adenylyl/Guanylyl_Cyclase_3/4"/>
</dbReference>
<dbReference type="RefSeq" id="WP_149469789.1">
    <property type="nucleotide sequence ID" value="NZ_QOKW01000011.1"/>
</dbReference>
<evidence type="ECO:0000256" key="2">
    <source>
        <dbReference type="ARBA" id="ARBA00022475"/>
    </source>
</evidence>
<dbReference type="PROSITE" id="PS50885">
    <property type="entry name" value="HAMP"/>
    <property type="match status" value="1"/>
</dbReference>
<evidence type="ECO:0000259" key="7">
    <source>
        <dbReference type="PROSITE" id="PS50125"/>
    </source>
</evidence>
<dbReference type="SMART" id="SM00044">
    <property type="entry name" value="CYCc"/>
    <property type="match status" value="1"/>
</dbReference>
<evidence type="ECO:0000313" key="9">
    <source>
        <dbReference type="EMBL" id="KAA0679757.1"/>
    </source>
</evidence>
<comment type="caution">
    <text evidence="9">The sequence shown here is derived from an EMBL/GenBank/DDBJ whole genome shotgun (WGS) entry which is preliminary data.</text>
</comment>
<dbReference type="PROSITE" id="PS50125">
    <property type="entry name" value="GUANYLATE_CYCLASE_2"/>
    <property type="match status" value="1"/>
</dbReference>
<dbReference type="Pfam" id="PF00672">
    <property type="entry name" value="HAMP"/>
    <property type="match status" value="1"/>
</dbReference>
<feature type="transmembrane region" description="Helical" evidence="6">
    <location>
        <begin position="12"/>
        <end position="38"/>
    </location>
</feature>
<dbReference type="PANTHER" id="PTHR43081:SF1">
    <property type="entry name" value="ADENYLATE CYCLASE, TERMINAL-DIFFERENTIATION SPECIFIC"/>
    <property type="match status" value="1"/>
</dbReference>
<evidence type="ECO:0000256" key="4">
    <source>
        <dbReference type="ARBA" id="ARBA00022989"/>
    </source>
</evidence>
<accession>A0A9W7TX32</accession>
<dbReference type="GO" id="GO:0006171">
    <property type="term" value="P:cAMP biosynthetic process"/>
    <property type="evidence" value="ECO:0007669"/>
    <property type="project" value="TreeGrafter"/>
</dbReference>
<dbReference type="GO" id="GO:0005886">
    <property type="term" value="C:plasma membrane"/>
    <property type="evidence" value="ECO:0007669"/>
    <property type="project" value="UniProtKB-SubCell"/>
</dbReference>
<feature type="transmembrane region" description="Helical" evidence="6">
    <location>
        <begin position="352"/>
        <end position="374"/>
    </location>
</feature>
<reference evidence="9 10" key="1">
    <citation type="submission" date="2018-07" db="EMBL/GenBank/DDBJ databases">
        <title>Genome sequence of Azospirillum sp. ATCC 49961.</title>
        <authorList>
            <person name="Sant'Anna F.H."/>
            <person name="Baldani J.I."/>
            <person name="Zilli J.E."/>
            <person name="Reis V.M."/>
            <person name="Hartmann A."/>
            <person name="Cruz L."/>
            <person name="de Souza E.M."/>
            <person name="de Oliveira Pedrosa F."/>
            <person name="Passaglia L.M.P."/>
        </authorList>
    </citation>
    <scope>NUCLEOTIDE SEQUENCE [LARGE SCALE GENOMIC DNA]</scope>
    <source>
        <strain evidence="9 10">ATCC 49961</strain>
    </source>
</reference>
<dbReference type="Gene3D" id="1.10.8.500">
    <property type="entry name" value="HAMP domain in histidine kinase"/>
    <property type="match status" value="1"/>
</dbReference>
<evidence type="ECO:0000256" key="1">
    <source>
        <dbReference type="ARBA" id="ARBA00004651"/>
    </source>
</evidence>
<dbReference type="SUPFAM" id="SSF158472">
    <property type="entry name" value="HAMP domain-like"/>
    <property type="match status" value="1"/>
</dbReference>
<evidence type="ECO:0000256" key="6">
    <source>
        <dbReference type="SAM" id="Phobius"/>
    </source>
</evidence>
<dbReference type="SMART" id="SM00304">
    <property type="entry name" value="HAMP"/>
    <property type="match status" value="1"/>
</dbReference>
<dbReference type="EMBL" id="QOKW01000011">
    <property type="protein sequence ID" value="KAA0679757.1"/>
    <property type="molecule type" value="Genomic_DNA"/>
</dbReference>
<dbReference type="InterPro" id="IPR029787">
    <property type="entry name" value="Nucleotide_cyclase"/>
</dbReference>
<keyword evidence="5 6" id="KW-0472">Membrane</keyword>
<dbReference type="Pfam" id="PF02743">
    <property type="entry name" value="dCache_1"/>
    <property type="match status" value="1"/>
</dbReference>
<dbReference type="Pfam" id="PF00211">
    <property type="entry name" value="Guanylate_cyc"/>
    <property type="match status" value="1"/>
</dbReference>
<evidence type="ECO:0000256" key="5">
    <source>
        <dbReference type="ARBA" id="ARBA00023136"/>
    </source>
</evidence>